<keyword evidence="3" id="KW-0456">Lyase</keyword>
<dbReference type="InterPro" id="IPR015813">
    <property type="entry name" value="Pyrv/PenolPyrv_kinase-like_dom"/>
</dbReference>
<dbReference type="GO" id="GO:0046872">
    <property type="term" value="F:metal ion binding"/>
    <property type="evidence" value="ECO:0007669"/>
    <property type="project" value="UniProtKB-KW"/>
</dbReference>
<evidence type="ECO:0000256" key="1">
    <source>
        <dbReference type="ARBA" id="ARBA00005568"/>
    </source>
</evidence>
<dbReference type="GO" id="GO:0016832">
    <property type="term" value="F:aldehyde-lyase activity"/>
    <property type="evidence" value="ECO:0007669"/>
    <property type="project" value="TreeGrafter"/>
</dbReference>
<organism evidence="5 6">
    <name type="scientific">Noviherbaspirillum humi</name>
    <dbReference type="NCBI Taxonomy" id="1688639"/>
    <lineage>
        <taxon>Bacteria</taxon>
        <taxon>Pseudomonadati</taxon>
        <taxon>Pseudomonadota</taxon>
        <taxon>Betaproteobacteria</taxon>
        <taxon>Burkholderiales</taxon>
        <taxon>Oxalobacteraceae</taxon>
        <taxon>Noviherbaspirillum</taxon>
    </lineage>
</organism>
<evidence type="ECO:0000256" key="3">
    <source>
        <dbReference type="ARBA" id="ARBA00023239"/>
    </source>
</evidence>
<name>A0A239G7X7_9BURK</name>
<proteinExistence type="inferred from homology"/>
<feature type="domain" description="HpcH/HpaI aldolase/citrate lyase" evidence="4">
    <location>
        <begin position="18"/>
        <end position="241"/>
    </location>
</feature>
<evidence type="ECO:0000313" key="6">
    <source>
        <dbReference type="Proteomes" id="UP000198284"/>
    </source>
</evidence>
<evidence type="ECO:0000313" key="5">
    <source>
        <dbReference type="EMBL" id="SNS64563.1"/>
    </source>
</evidence>
<dbReference type="SUPFAM" id="SSF51621">
    <property type="entry name" value="Phosphoenolpyruvate/pyruvate domain"/>
    <property type="match status" value="1"/>
</dbReference>
<dbReference type="FunFam" id="3.20.20.60:FF:000004">
    <property type="entry name" value="5-keto-4-deoxy-D-glucarate aldolase"/>
    <property type="match status" value="1"/>
</dbReference>
<accession>A0A239G7X7</accession>
<dbReference type="InterPro" id="IPR050251">
    <property type="entry name" value="HpcH-HpaI_aldolase"/>
</dbReference>
<dbReference type="EMBL" id="FZOT01000004">
    <property type="protein sequence ID" value="SNS64563.1"/>
    <property type="molecule type" value="Genomic_DNA"/>
</dbReference>
<dbReference type="PANTHER" id="PTHR30502:SF0">
    <property type="entry name" value="PHOSPHOENOLPYRUVATE CARBOXYLASE FAMILY PROTEIN"/>
    <property type="match status" value="1"/>
</dbReference>
<dbReference type="AlphaFoldDB" id="A0A239G7X7"/>
<dbReference type="InterPro" id="IPR005000">
    <property type="entry name" value="Aldolase/citrate-lyase_domain"/>
</dbReference>
<reference evidence="5 6" key="1">
    <citation type="submission" date="2017-06" db="EMBL/GenBank/DDBJ databases">
        <authorList>
            <person name="Kim H.J."/>
            <person name="Triplett B.A."/>
        </authorList>
    </citation>
    <scope>NUCLEOTIDE SEQUENCE [LARGE SCALE GENOMIC DNA]</scope>
    <source>
        <strain evidence="5 6">U15</strain>
    </source>
</reference>
<dbReference type="Gene3D" id="3.20.20.60">
    <property type="entry name" value="Phosphoenolpyruvate-binding domains"/>
    <property type="match status" value="1"/>
</dbReference>
<dbReference type="Pfam" id="PF03328">
    <property type="entry name" value="HpcH_HpaI"/>
    <property type="match status" value="1"/>
</dbReference>
<evidence type="ECO:0000259" key="4">
    <source>
        <dbReference type="Pfam" id="PF03328"/>
    </source>
</evidence>
<dbReference type="RefSeq" id="WP_089399095.1">
    <property type="nucleotide sequence ID" value="NZ_FZOT01000004.1"/>
</dbReference>
<dbReference type="InterPro" id="IPR040442">
    <property type="entry name" value="Pyrv_kinase-like_dom_sf"/>
</dbReference>
<dbReference type="Proteomes" id="UP000198284">
    <property type="component" value="Unassembled WGS sequence"/>
</dbReference>
<comment type="similarity">
    <text evidence="1">Belongs to the HpcH/HpaI aldolase family.</text>
</comment>
<dbReference type="OrthoDB" id="86160at2"/>
<sequence>MELPKNGFKQALQEGRQQVGLWCTLSHPYGLELLAGSGFDWLLIDTEHSPSDLANVLAQLQAVAPYPVAPVVRPAWNDPVVIKRYLDIGAQTLLIPYVQNADEARQAVRSVRYAPGGMRGVSALTRASRFGRIPDYAKACERELCLLVQVETVAAVDRIEEIAEVEGVDGIFIGPGDLAADMGFVGEQGNPAVKAKVEEAIARITKCGKPAGILTGDEAFAKRCIELGTLFTAVGVDAGILARQSMELRKRFD</sequence>
<gene>
    <name evidence="5" type="ORF">SAMN06265795_104267</name>
</gene>
<dbReference type="PANTHER" id="PTHR30502">
    <property type="entry name" value="2-KETO-3-DEOXY-L-RHAMNONATE ALDOLASE"/>
    <property type="match status" value="1"/>
</dbReference>
<protein>
    <submittedName>
        <fullName evidence="5">2,4-dihydroxyhept-2-enedioate aldolase</fullName>
    </submittedName>
</protein>
<keyword evidence="2" id="KW-0479">Metal-binding</keyword>
<evidence type="ECO:0000256" key="2">
    <source>
        <dbReference type="ARBA" id="ARBA00022723"/>
    </source>
</evidence>
<keyword evidence="6" id="KW-1185">Reference proteome</keyword>
<dbReference type="GO" id="GO:0005737">
    <property type="term" value="C:cytoplasm"/>
    <property type="evidence" value="ECO:0007669"/>
    <property type="project" value="UniProtKB-ARBA"/>
</dbReference>